<reference evidence="3" key="1">
    <citation type="journal article" date="2014" name="Int. J. Syst. Evol. Microbiol.">
        <title>Complete genome sequence of Corynebacterium casei LMG S-19264T (=DSM 44701T), isolated from a smear-ripened cheese.</title>
        <authorList>
            <consortium name="US DOE Joint Genome Institute (JGI-PGF)"/>
            <person name="Walter F."/>
            <person name="Albersmeier A."/>
            <person name="Kalinowski J."/>
            <person name="Ruckert C."/>
        </authorList>
    </citation>
    <scope>NUCLEOTIDE SEQUENCE</scope>
    <source>
        <strain evidence="3">CGMCC 1.12408</strain>
    </source>
</reference>
<evidence type="ECO:0008006" key="5">
    <source>
        <dbReference type="Google" id="ProtNLM"/>
    </source>
</evidence>
<evidence type="ECO:0000313" key="3">
    <source>
        <dbReference type="EMBL" id="GGA71252.1"/>
    </source>
</evidence>
<accession>A0A916RU58</accession>
<feature type="chain" id="PRO_5038757852" description="Lipoprotein" evidence="2">
    <location>
        <begin position="20"/>
        <end position="200"/>
    </location>
</feature>
<reference evidence="3" key="2">
    <citation type="submission" date="2020-09" db="EMBL/GenBank/DDBJ databases">
        <authorList>
            <person name="Sun Q."/>
            <person name="Zhou Y."/>
        </authorList>
    </citation>
    <scope>NUCLEOTIDE SEQUENCE</scope>
    <source>
        <strain evidence="3">CGMCC 1.12408</strain>
    </source>
</reference>
<evidence type="ECO:0000313" key="4">
    <source>
        <dbReference type="Proteomes" id="UP000613512"/>
    </source>
</evidence>
<dbReference type="EMBL" id="BMEY01000006">
    <property type="protein sequence ID" value="GGA71252.1"/>
    <property type="molecule type" value="Genomic_DNA"/>
</dbReference>
<name>A0A916RU58_9BACI</name>
<keyword evidence="4" id="KW-1185">Reference proteome</keyword>
<proteinExistence type="predicted"/>
<gene>
    <name evidence="3" type="ORF">GCM10008025_13910</name>
</gene>
<dbReference type="RefSeq" id="WP_188383954.1">
    <property type="nucleotide sequence ID" value="NZ_BMEY01000006.1"/>
</dbReference>
<keyword evidence="2" id="KW-0732">Signal</keyword>
<feature type="region of interest" description="Disordered" evidence="1">
    <location>
        <begin position="23"/>
        <end position="52"/>
    </location>
</feature>
<evidence type="ECO:0000256" key="1">
    <source>
        <dbReference type="SAM" id="MobiDB-lite"/>
    </source>
</evidence>
<protein>
    <recommendedName>
        <fullName evidence="5">Lipoprotein</fullName>
    </recommendedName>
</protein>
<comment type="caution">
    <text evidence="3">The sequence shown here is derived from an EMBL/GenBank/DDBJ whole genome shotgun (WGS) entry which is preliminary data.</text>
</comment>
<feature type="signal peptide" evidence="2">
    <location>
        <begin position="1"/>
        <end position="19"/>
    </location>
</feature>
<feature type="compositionally biased region" description="Low complexity" evidence="1">
    <location>
        <begin position="23"/>
        <end position="32"/>
    </location>
</feature>
<organism evidence="3 4">
    <name type="scientific">Ornithinibacillus halotolerans</name>
    <dbReference type="NCBI Taxonomy" id="1274357"/>
    <lineage>
        <taxon>Bacteria</taxon>
        <taxon>Bacillati</taxon>
        <taxon>Bacillota</taxon>
        <taxon>Bacilli</taxon>
        <taxon>Bacillales</taxon>
        <taxon>Bacillaceae</taxon>
        <taxon>Ornithinibacillus</taxon>
    </lineage>
</organism>
<dbReference type="Proteomes" id="UP000613512">
    <property type="component" value="Unassembled WGS sequence"/>
</dbReference>
<evidence type="ECO:0000256" key="2">
    <source>
        <dbReference type="SAM" id="SignalP"/>
    </source>
</evidence>
<dbReference type="PROSITE" id="PS51257">
    <property type="entry name" value="PROKAR_LIPOPROTEIN"/>
    <property type="match status" value="1"/>
</dbReference>
<dbReference type="AlphaFoldDB" id="A0A916RU58"/>
<sequence>MRNIIKFAFLIVLAFVLTACGTSSDNDTTSGSEGDKQAGENNTSEEQSVEREELELTFEVADYDEENNALNITFDTNLPDETAIYRAVLRDDEGKNRLIEYEITIDEARQIAFGMEGIDPETITNKEYQLVLEFNVTERTNSNLFSDKHIGGSFAEMDEMYKDSEQVQLTDLGEAYTVTLDSSNSNAISEDKFNKEAAAE</sequence>